<evidence type="ECO:0000313" key="2">
    <source>
        <dbReference type="WBParaSite" id="nRc.2.0.1.t42714-RA"/>
    </source>
</evidence>
<keyword evidence="1" id="KW-1185">Reference proteome</keyword>
<dbReference type="AlphaFoldDB" id="A0A915KX19"/>
<protein>
    <submittedName>
        <fullName evidence="2">Uncharacterized protein</fullName>
    </submittedName>
</protein>
<name>A0A915KX19_ROMCU</name>
<proteinExistence type="predicted"/>
<dbReference type="Proteomes" id="UP000887565">
    <property type="component" value="Unplaced"/>
</dbReference>
<sequence length="143" mass="16088">MNAASKQWEVGMVMECCVRAVGGRDGDVPCCTVPNFVVFGSCCLLSPQLTHPRPIEYFFPSLLPLWDLLSNLSVAKPQLGQMKWYLELLGNLLHLQNYLEDYSQVALLLAVGHLVVPVGHYFVDNNSPHLDFVPYYYYMAAFG</sequence>
<dbReference type="WBParaSite" id="nRc.2.0.1.t42714-RA">
    <property type="protein sequence ID" value="nRc.2.0.1.t42714-RA"/>
    <property type="gene ID" value="nRc.2.0.1.g42714"/>
</dbReference>
<evidence type="ECO:0000313" key="1">
    <source>
        <dbReference type="Proteomes" id="UP000887565"/>
    </source>
</evidence>
<accession>A0A915KX19</accession>
<organism evidence="1 2">
    <name type="scientific">Romanomermis culicivorax</name>
    <name type="common">Nematode worm</name>
    <dbReference type="NCBI Taxonomy" id="13658"/>
    <lineage>
        <taxon>Eukaryota</taxon>
        <taxon>Metazoa</taxon>
        <taxon>Ecdysozoa</taxon>
        <taxon>Nematoda</taxon>
        <taxon>Enoplea</taxon>
        <taxon>Dorylaimia</taxon>
        <taxon>Mermithida</taxon>
        <taxon>Mermithoidea</taxon>
        <taxon>Mermithidae</taxon>
        <taxon>Romanomermis</taxon>
    </lineage>
</organism>
<reference evidence="2" key="1">
    <citation type="submission" date="2022-11" db="UniProtKB">
        <authorList>
            <consortium name="WormBaseParasite"/>
        </authorList>
    </citation>
    <scope>IDENTIFICATION</scope>
</reference>